<sequence>MWQLQNVLTRAEKELKVWTSKKKKTISLIEDHQKKLSENHENHETITNHEDEIHAIEKIIPLSETKIKELAKLKEDAETSRHQILSHKLFRGVIETSFQSMPSAVGIFKPTL</sequence>
<evidence type="ECO:0000313" key="1">
    <source>
        <dbReference type="EMBL" id="KAK6803090.1"/>
    </source>
</evidence>
<name>A0AAN8UAX8_SOLBU</name>
<dbReference type="AlphaFoldDB" id="A0AAN8UAX8"/>
<proteinExistence type="predicted"/>
<comment type="caution">
    <text evidence="1">The sequence shown here is derived from an EMBL/GenBank/DDBJ whole genome shotgun (WGS) entry which is preliminary data.</text>
</comment>
<accession>A0AAN8UAX8</accession>
<organism evidence="1 2">
    <name type="scientific">Solanum bulbocastanum</name>
    <name type="common">Wild potato</name>
    <dbReference type="NCBI Taxonomy" id="147425"/>
    <lineage>
        <taxon>Eukaryota</taxon>
        <taxon>Viridiplantae</taxon>
        <taxon>Streptophyta</taxon>
        <taxon>Embryophyta</taxon>
        <taxon>Tracheophyta</taxon>
        <taxon>Spermatophyta</taxon>
        <taxon>Magnoliopsida</taxon>
        <taxon>eudicotyledons</taxon>
        <taxon>Gunneridae</taxon>
        <taxon>Pentapetalae</taxon>
        <taxon>asterids</taxon>
        <taxon>lamiids</taxon>
        <taxon>Solanales</taxon>
        <taxon>Solanaceae</taxon>
        <taxon>Solanoideae</taxon>
        <taxon>Solaneae</taxon>
        <taxon>Solanum</taxon>
    </lineage>
</organism>
<dbReference type="Proteomes" id="UP001371456">
    <property type="component" value="Unassembled WGS sequence"/>
</dbReference>
<keyword evidence="2" id="KW-1185">Reference proteome</keyword>
<gene>
    <name evidence="1" type="ORF">RDI58_000874</name>
</gene>
<reference evidence="1 2" key="1">
    <citation type="submission" date="2024-02" db="EMBL/GenBank/DDBJ databases">
        <title>de novo genome assembly of Solanum bulbocastanum strain 11H21.</title>
        <authorList>
            <person name="Hosaka A.J."/>
        </authorList>
    </citation>
    <scope>NUCLEOTIDE SEQUENCE [LARGE SCALE GENOMIC DNA]</scope>
    <source>
        <tissue evidence="1">Young leaves</tissue>
    </source>
</reference>
<protein>
    <submittedName>
        <fullName evidence="1">Uncharacterized protein</fullName>
    </submittedName>
</protein>
<evidence type="ECO:0000313" key="2">
    <source>
        <dbReference type="Proteomes" id="UP001371456"/>
    </source>
</evidence>
<dbReference type="EMBL" id="JBANQN010000001">
    <property type="protein sequence ID" value="KAK6803090.1"/>
    <property type="molecule type" value="Genomic_DNA"/>
</dbReference>